<dbReference type="GO" id="GO:0018580">
    <property type="term" value="F:nitronate monooxygenase activity"/>
    <property type="evidence" value="ECO:0007669"/>
    <property type="project" value="InterPro"/>
</dbReference>
<evidence type="ECO:0000256" key="3">
    <source>
        <dbReference type="ARBA" id="ARBA00023002"/>
    </source>
</evidence>
<dbReference type="Gene3D" id="3.20.20.70">
    <property type="entry name" value="Aldolase class I"/>
    <property type="match status" value="1"/>
</dbReference>
<dbReference type="InterPro" id="IPR004136">
    <property type="entry name" value="NMO"/>
</dbReference>
<dbReference type="PANTHER" id="PTHR32332">
    <property type="entry name" value="2-NITROPROPANE DIOXYGENASE"/>
    <property type="match status" value="1"/>
</dbReference>
<gene>
    <name evidence="4" type="ORF">S01H4_14393</name>
</gene>
<sequence>MNWIHKVTTMRHAMYGEKMGADAIILTGLEGAGFKNPKQNTFLINMVNADRILKLPLIASGGISNGKGMLMALISGAQAVHLCTAFLATTESPIPDSWKQRIIDTDCFDPNIIKKVCQFDLDTRKINDLSLAAGTVNKIISAEELVNNIINEAEKILKNLGFQEDIINFIQ</sequence>
<dbReference type="EMBL" id="BART01006313">
    <property type="protein sequence ID" value="GAG61256.1"/>
    <property type="molecule type" value="Genomic_DNA"/>
</dbReference>
<evidence type="ECO:0000313" key="4">
    <source>
        <dbReference type="EMBL" id="GAG61256.1"/>
    </source>
</evidence>
<keyword evidence="1" id="KW-0285">Flavoprotein</keyword>
<evidence type="ECO:0000256" key="2">
    <source>
        <dbReference type="ARBA" id="ARBA00022643"/>
    </source>
</evidence>
<dbReference type="SUPFAM" id="SSF51412">
    <property type="entry name" value="Inosine monophosphate dehydrogenase (IMPDH)"/>
    <property type="match status" value="1"/>
</dbReference>
<dbReference type="Pfam" id="PF03060">
    <property type="entry name" value="NMO"/>
    <property type="match status" value="1"/>
</dbReference>
<protein>
    <submittedName>
        <fullName evidence="4">Uncharacterized protein</fullName>
    </submittedName>
</protein>
<name>X1AMW9_9ZZZZ</name>
<reference evidence="4" key="1">
    <citation type="journal article" date="2014" name="Front. Microbiol.">
        <title>High frequency of phylogenetically diverse reductive dehalogenase-homologous genes in deep subseafloor sedimentary metagenomes.</title>
        <authorList>
            <person name="Kawai M."/>
            <person name="Futagami T."/>
            <person name="Toyoda A."/>
            <person name="Takaki Y."/>
            <person name="Nishi S."/>
            <person name="Hori S."/>
            <person name="Arai W."/>
            <person name="Tsubouchi T."/>
            <person name="Morono Y."/>
            <person name="Uchiyama I."/>
            <person name="Ito T."/>
            <person name="Fujiyama A."/>
            <person name="Inagaki F."/>
            <person name="Takami H."/>
        </authorList>
    </citation>
    <scope>NUCLEOTIDE SEQUENCE</scope>
    <source>
        <strain evidence="4">Expedition CK06-06</strain>
    </source>
</reference>
<proteinExistence type="predicted"/>
<dbReference type="PANTHER" id="PTHR32332:SF20">
    <property type="entry name" value="2-NITROPROPANE DIOXYGENASE-LIKE PROTEIN"/>
    <property type="match status" value="1"/>
</dbReference>
<comment type="caution">
    <text evidence="4">The sequence shown here is derived from an EMBL/GenBank/DDBJ whole genome shotgun (WGS) entry which is preliminary data.</text>
</comment>
<dbReference type="CDD" id="cd04730">
    <property type="entry name" value="NPD_like"/>
    <property type="match status" value="1"/>
</dbReference>
<evidence type="ECO:0000256" key="1">
    <source>
        <dbReference type="ARBA" id="ARBA00022630"/>
    </source>
</evidence>
<accession>X1AMW9</accession>
<organism evidence="4">
    <name type="scientific">marine sediment metagenome</name>
    <dbReference type="NCBI Taxonomy" id="412755"/>
    <lineage>
        <taxon>unclassified sequences</taxon>
        <taxon>metagenomes</taxon>
        <taxon>ecological metagenomes</taxon>
    </lineage>
</organism>
<dbReference type="InterPro" id="IPR013785">
    <property type="entry name" value="Aldolase_TIM"/>
</dbReference>
<keyword evidence="3" id="KW-0560">Oxidoreductase</keyword>
<keyword evidence="2" id="KW-0288">FMN</keyword>
<dbReference type="AlphaFoldDB" id="X1AMW9"/>